<dbReference type="InterPro" id="IPR000683">
    <property type="entry name" value="Gfo/Idh/MocA-like_OxRdtase_N"/>
</dbReference>
<evidence type="ECO:0000259" key="3">
    <source>
        <dbReference type="Pfam" id="PF01408"/>
    </source>
</evidence>
<feature type="domain" description="Gfo/Idh/MocA-like oxidoreductase N-terminal" evidence="3">
    <location>
        <begin position="12"/>
        <end position="110"/>
    </location>
</feature>
<proteinExistence type="inferred from homology"/>
<feature type="non-terminal residue" evidence="4">
    <location>
        <position position="116"/>
    </location>
</feature>
<evidence type="ECO:0000256" key="2">
    <source>
        <dbReference type="ARBA" id="ARBA00023002"/>
    </source>
</evidence>
<dbReference type="PANTHER" id="PTHR43708:SF5">
    <property type="entry name" value="CONSERVED EXPRESSED OXIDOREDUCTASE (EUROFUNG)-RELATED"/>
    <property type="match status" value="1"/>
</dbReference>
<reference evidence="4" key="1">
    <citation type="submission" date="2018-05" db="EMBL/GenBank/DDBJ databases">
        <authorList>
            <person name="Lanie J.A."/>
            <person name="Ng W.-L."/>
            <person name="Kazmierczak K.M."/>
            <person name="Andrzejewski T.M."/>
            <person name="Davidsen T.M."/>
            <person name="Wayne K.J."/>
            <person name="Tettelin H."/>
            <person name="Glass J.I."/>
            <person name="Rusch D."/>
            <person name="Podicherti R."/>
            <person name="Tsui H.-C.T."/>
            <person name="Winkler M.E."/>
        </authorList>
    </citation>
    <scope>NUCLEOTIDE SEQUENCE</scope>
</reference>
<evidence type="ECO:0000256" key="1">
    <source>
        <dbReference type="ARBA" id="ARBA00010928"/>
    </source>
</evidence>
<dbReference type="GO" id="GO:0016491">
    <property type="term" value="F:oxidoreductase activity"/>
    <property type="evidence" value="ECO:0007669"/>
    <property type="project" value="UniProtKB-KW"/>
</dbReference>
<organism evidence="4">
    <name type="scientific">marine metagenome</name>
    <dbReference type="NCBI Taxonomy" id="408172"/>
    <lineage>
        <taxon>unclassified sequences</taxon>
        <taxon>metagenomes</taxon>
        <taxon>ecological metagenomes</taxon>
    </lineage>
</organism>
<dbReference type="InterPro" id="IPR036291">
    <property type="entry name" value="NAD(P)-bd_dom_sf"/>
</dbReference>
<dbReference type="GO" id="GO:0000166">
    <property type="term" value="F:nucleotide binding"/>
    <property type="evidence" value="ECO:0007669"/>
    <property type="project" value="InterPro"/>
</dbReference>
<comment type="similarity">
    <text evidence="1">Belongs to the Gfo/Idh/MocA family.</text>
</comment>
<evidence type="ECO:0000313" key="4">
    <source>
        <dbReference type="EMBL" id="SVD06117.1"/>
    </source>
</evidence>
<sequence length="116" mass="12498">MNDCHLVAYGKAGFNPVAIASRTKENAAKCAEQNSISRVYDSIDQLLDDESIEVLDIAVPPDNQLEVIKTTCERGTAKGILAQKPLGANYAEAVEIVNTCEAAGIVLAVNQNMRYD</sequence>
<protein>
    <recommendedName>
        <fullName evidence="3">Gfo/Idh/MocA-like oxidoreductase N-terminal domain-containing protein</fullName>
    </recommendedName>
</protein>
<dbReference type="AlphaFoldDB" id="A0A382SA70"/>
<gene>
    <name evidence="4" type="ORF">METZ01_LOCUS358971</name>
</gene>
<dbReference type="SUPFAM" id="SSF51735">
    <property type="entry name" value="NAD(P)-binding Rossmann-fold domains"/>
    <property type="match status" value="1"/>
</dbReference>
<accession>A0A382SA70</accession>
<name>A0A382SA70_9ZZZZ</name>
<dbReference type="Gene3D" id="3.40.50.720">
    <property type="entry name" value="NAD(P)-binding Rossmann-like Domain"/>
    <property type="match status" value="1"/>
</dbReference>
<dbReference type="InterPro" id="IPR051317">
    <property type="entry name" value="Gfo/Idh/MocA_oxidoreduct"/>
</dbReference>
<dbReference type="EMBL" id="UINC01127172">
    <property type="protein sequence ID" value="SVD06117.1"/>
    <property type="molecule type" value="Genomic_DNA"/>
</dbReference>
<dbReference type="PANTHER" id="PTHR43708">
    <property type="entry name" value="CONSERVED EXPRESSED OXIDOREDUCTASE (EUROFUNG)"/>
    <property type="match status" value="1"/>
</dbReference>
<dbReference type="Pfam" id="PF01408">
    <property type="entry name" value="GFO_IDH_MocA"/>
    <property type="match status" value="1"/>
</dbReference>
<keyword evidence="2" id="KW-0560">Oxidoreductase</keyword>